<dbReference type="AlphaFoldDB" id="A0A5K7ZZ34"/>
<dbReference type="Gene3D" id="3.40.250.10">
    <property type="entry name" value="Rhodanese-like domain"/>
    <property type="match status" value="1"/>
</dbReference>
<dbReference type="Proteomes" id="UP000425960">
    <property type="component" value="Chromosome"/>
</dbReference>
<name>A0A5K7ZZ34_9BACT</name>
<evidence type="ECO:0000259" key="1">
    <source>
        <dbReference type="PROSITE" id="PS50206"/>
    </source>
</evidence>
<dbReference type="KEGG" id="dov:DSCO28_59360"/>
<evidence type="ECO:0000313" key="3">
    <source>
        <dbReference type="Proteomes" id="UP000425960"/>
    </source>
</evidence>
<dbReference type="SMART" id="SM00450">
    <property type="entry name" value="RHOD"/>
    <property type="match status" value="1"/>
</dbReference>
<evidence type="ECO:0000313" key="2">
    <source>
        <dbReference type="EMBL" id="BBO85370.1"/>
    </source>
</evidence>
<dbReference type="PROSITE" id="PS50206">
    <property type="entry name" value="RHODANESE_3"/>
    <property type="match status" value="1"/>
</dbReference>
<dbReference type="InterPro" id="IPR050229">
    <property type="entry name" value="GlpE_sulfurtransferase"/>
</dbReference>
<accession>A0A5K7ZZ34</accession>
<sequence>MIVLAAVVVAIAVYAIRPDKIGIPASVRTGSEDADHAARQTMPSGFSEIALDETKRLFDANAVIFVDARQDVDFDAGHIRGARNLVFADQDRWLPDFLATTDPATVIITYCDGEHCHLAPELADLLFFNGFDHVFYLKNGWTRWRESGFPVE</sequence>
<dbReference type="SUPFAM" id="SSF52821">
    <property type="entry name" value="Rhodanese/Cell cycle control phosphatase"/>
    <property type="match status" value="1"/>
</dbReference>
<dbReference type="PANTHER" id="PTHR43031:SF1">
    <property type="entry name" value="PYRIDINE NUCLEOTIDE-DISULPHIDE OXIDOREDUCTASE"/>
    <property type="match status" value="1"/>
</dbReference>
<proteinExistence type="predicted"/>
<dbReference type="EMBL" id="AP021876">
    <property type="protein sequence ID" value="BBO85370.1"/>
    <property type="molecule type" value="Genomic_DNA"/>
</dbReference>
<feature type="domain" description="Rhodanese" evidence="1">
    <location>
        <begin position="59"/>
        <end position="152"/>
    </location>
</feature>
<organism evidence="2 3">
    <name type="scientific">Desulfosarcina ovata subsp. sediminis</name>
    <dbReference type="NCBI Taxonomy" id="885957"/>
    <lineage>
        <taxon>Bacteria</taxon>
        <taxon>Pseudomonadati</taxon>
        <taxon>Thermodesulfobacteriota</taxon>
        <taxon>Desulfobacteria</taxon>
        <taxon>Desulfobacterales</taxon>
        <taxon>Desulfosarcinaceae</taxon>
        <taxon>Desulfosarcina</taxon>
    </lineage>
</organism>
<dbReference type="InterPro" id="IPR001763">
    <property type="entry name" value="Rhodanese-like_dom"/>
</dbReference>
<protein>
    <recommendedName>
        <fullName evidence="1">Rhodanese domain-containing protein</fullName>
    </recommendedName>
</protein>
<dbReference type="PANTHER" id="PTHR43031">
    <property type="entry name" value="FAD-DEPENDENT OXIDOREDUCTASE"/>
    <property type="match status" value="1"/>
</dbReference>
<reference evidence="2 3" key="1">
    <citation type="submission" date="2019-11" db="EMBL/GenBank/DDBJ databases">
        <title>Comparative genomics of hydrocarbon-degrading Desulfosarcina strains.</title>
        <authorList>
            <person name="Watanabe M."/>
            <person name="Kojima H."/>
            <person name="Fukui M."/>
        </authorList>
    </citation>
    <scope>NUCLEOTIDE SEQUENCE [LARGE SCALE GENOMIC DNA]</scope>
    <source>
        <strain evidence="2 3">28bB2T</strain>
    </source>
</reference>
<dbReference type="CDD" id="cd00158">
    <property type="entry name" value="RHOD"/>
    <property type="match status" value="1"/>
</dbReference>
<dbReference type="Pfam" id="PF00581">
    <property type="entry name" value="Rhodanese"/>
    <property type="match status" value="1"/>
</dbReference>
<gene>
    <name evidence="2" type="ORF">DSCO28_59360</name>
</gene>
<dbReference type="InterPro" id="IPR036873">
    <property type="entry name" value="Rhodanese-like_dom_sf"/>
</dbReference>